<dbReference type="GO" id="GO:0009306">
    <property type="term" value="P:protein secretion"/>
    <property type="evidence" value="ECO:0007669"/>
    <property type="project" value="InterPro"/>
</dbReference>
<reference evidence="1 2" key="1">
    <citation type="submission" date="2018-06" db="EMBL/GenBank/DDBJ databases">
        <authorList>
            <consortium name="Pathogen Informatics"/>
            <person name="Doyle S."/>
        </authorList>
    </citation>
    <scope>NUCLEOTIDE SEQUENCE [LARGE SCALE GENOMIC DNA]</scope>
    <source>
        <strain evidence="1 2">NCTC1934</strain>
    </source>
</reference>
<dbReference type="Proteomes" id="UP000255467">
    <property type="component" value="Unassembled WGS sequence"/>
</dbReference>
<protein>
    <recommendedName>
        <fullName evidence="3">WXG100 family type VII secretion target</fullName>
    </recommendedName>
</protein>
<dbReference type="RefSeq" id="WP_039809759.1">
    <property type="nucleotide sequence ID" value="NZ_UGRY01000002.1"/>
</dbReference>
<evidence type="ECO:0000313" key="2">
    <source>
        <dbReference type="Proteomes" id="UP000255467"/>
    </source>
</evidence>
<dbReference type="InterPro" id="IPR022536">
    <property type="entry name" value="EspC"/>
</dbReference>
<proteinExistence type="predicted"/>
<dbReference type="AlphaFoldDB" id="A0A378YH86"/>
<evidence type="ECO:0000313" key="1">
    <source>
        <dbReference type="EMBL" id="SUA76556.1"/>
    </source>
</evidence>
<keyword evidence="2" id="KW-1185">Reference proteome</keyword>
<name>A0A378YH86_9NOCA</name>
<sequence>MTVGFDPEKMRALATHIRDRANAISGKAPVAGTSRDAARSQEGGGMAHSAIAVSIEETLKTLDTVLENYHVRTLREIADKTDASAAMAETMDNNNAEMMPR</sequence>
<evidence type="ECO:0008006" key="3">
    <source>
        <dbReference type="Google" id="ProtNLM"/>
    </source>
</evidence>
<dbReference type="OrthoDB" id="9932925at2"/>
<dbReference type="EMBL" id="UGRY01000002">
    <property type="protein sequence ID" value="SUA76556.1"/>
    <property type="molecule type" value="Genomic_DNA"/>
</dbReference>
<organism evidence="1 2">
    <name type="scientific">Nocardia otitidiscaviarum</name>
    <dbReference type="NCBI Taxonomy" id="1823"/>
    <lineage>
        <taxon>Bacteria</taxon>
        <taxon>Bacillati</taxon>
        <taxon>Actinomycetota</taxon>
        <taxon>Actinomycetes</taxon>
        <taxon>Mycobacteriales</taxon>
        <taxon>Nocardiaceae</taxon>
        <taxon>Nocardia</taxon>
    </lineage>
</organism>
<gene>
    <name evidence="1" type="ORF">NCTC1934_02602</name>
</gene>
<accession>A0A378YH86</accession>
<dbReference type="Pfam" id="PF10824">
    <property type="entry name" value="T7SS_ESX_EspC"/>
    <property type="match status" value="1"/>
</dbReference>